<reference evidence="2" key="1">
    <citation type="submission" date="2022-11" db="UniProtKB">
        <authorList>
            <consortium name="WormBaseParasite"/>
        </authorList>
    </citation>
    <scope>IDENTIFICATION</scope>
</reference>
<name>A0AC35EY63_9BILA</name>
<dbReference type="Proteomes" id="UP000887580">
    <property type="component" value="Unplaced"/>
</dbReference>
<accession>A0AC35EY63</accession>
<organism evidence="1 2">
    <name type="scientific">Panagrolaimus sp. PS1159</name>
    <dbReference type="NCBI Taxonomy" id="55785"/>
    <lineage>
        <taxon>Eukaryota</taxon>
        <taxon>Metazoa</taxon>
        <taxon>Ecdysozoa</taxon>
        <taxon>Nematoda</taxon>
        <taxon>Chromadorea</taxon>
        <taxon>Rhabditida</taxon>
        <taxon>Tylenchina</taxon>
        <taxon>Panagrolaimomorpha</taxon>
        <taxon>Panagrolaimoidea</taxon>
        <taxon>Panagrolaimidae</taxon>
        <taxon>Panagrolaimus</taxon>
    </lineage>
</organism>
<protein>
    <submittedName>
        <fullName evidence="2">Uncharacterized protein</fullName>
    </submittedName>
</protein>
<evidence type="ECO:0000313" key="1">
    <source>
        <dbReference type="Proteomes" id="UP000887580"/>
    </source>
</evidence>
<dbReference type="WBParaSite" id="PS1159_v2.g11878.t1">
    <property type="protein sequence ID" value="PS1159_v2.g11878.t1"/>
    <property type="gene ID" value="PS1159_v2.g11878"/>
</dbReference>
<evidence type="ECO:0000313" key="2">
    <source>
        <dbReference type="WBParaSite" id="PS1159_v2.g11878.t1"/>
    </source>
</evidence>
<proteinExistence type="predicted"/>
<sequence>MNQRVFVCYDAENPFDISSQYGCGPNQCRFEAGISRGDRENRLWFMKPEYSTRLDNDGYICSTAIMQSPTAKVTPITIRPPSCRPLITNGGRIKLSVKAASTECFLTVKNAKIWIPTTTLAPTTRRPADPSPATQSSPADEGEQDFFEKAADYFCAHISWC</sequence>